<organism evidence="3 4">
    <name type="scientific">Hymenobacter endophyticus</name>
    <dbReference type="NCBI Taxonomy" id="3076335"/>
    <lineage>
        <taxon>Bacteria</taxon>
        <taxon>Pseudomonadati</taxon>
        <taxon>Bacteroidota</taxon>
        <taxon>Cytophagia</taxon>
        <taxon>Cytophagales</taxon>
        <taxon>Hymenobacteraceae</taxon>
        <taxon>Hymenobacter</taxon>
    </lineage>
</organism>
<name>A0ABU3TE10_9BACT</name>
<evidence type="ECO:0000256" key="2">
    <source>
        <dbReference type="SAM" id="Phobius"/>
    </source>
</evidence>
<keyword evidence="2" id="KW-1133">Transmembrane helix</keyword>
<reference evidence="3 4" key="1">
    <citation type="submission" date="2023-10" db="EMBL/GenBank/DDBJ databases">
        <title>Hymenobacter endophyticus sp. nov., an isolate from the leaf tissues of wheat.</title>
        <authorList>
            <person name="Dai Y."/>
        </authorList>
    </citation>
    <scope>NUCLEOTIDE SEQUENCE [LARGE SCALE GENOMIC DNA]</scope>
    <source>
        <strain evidence="3 4">ZK17L-C2</strain>
    </source>
</reference>
<gene>
    <name evidence="3" type="ORF">ROI90_04235</name>
</gene>
<keyword evidence="4" id="KW-1185">Reference proteome</keyword>
<dbReference type="EMBL" id="JAWDJT010000002">
    <property type="protein sequence ID" value="MDU0369594.1"/>
    <property type="molecule type" value="Genomic_DNA"/>
</dbReference>
<feature type="transmembrane region" description="Helical" evidence="2">
    <location>
        <begin position="189"/>
        <end position="209"/>
    </location>
</feature>
<feature type="transmembrane region" description="Helical" evidence="2">
    <location>
        <begin position="215"/>
        <end position="236"/>
    </location>
</feature>
<accession>A0ABU3TE10</accession>
<proteinExistence type="predicted"/>
<evidence type="ECO:0000313" key="3">
    <source>
        <dbReference type="EMBL" id="MDU0369594.1"/>
    </source>
</evidence>
<dbReference type="Proteomes" id="UP001250698">
    <property type="component" value="Unassembled WGS sequence"/>
</dbReference>
<feature type="transmembrane region" description="Helical" evidence="2">
    <location>
        <begin position="132"/>
        <end position="153"/>
    </location>
</feature>
<evidence type="ECO:0000256" key="1">
    <source>
        <dbReference type="SAM" id="Coils"/>
    </source>
</evidence>
<keyword evidence="1" id="KW-0175">Coiled coil</keyword>
<comment type="caution">
    <text evidence="3">The sequence shown here is derived from an EMBL/GenBank/DDBJ whole genome shotgun (WGS) entry which is preliminary data.</text>
</comment>
<sequence length="339" mass="38489">MTDPTKTAKASNGADEQRWIENDGLLRDEGVLFGMSGGDVAAKLAVIEHYFARQIREAEQECRLAEERLETAQQSLSQQQELMQERRREWQELHTRLTLAAHDFLRATVGMVLYGGVIALVYFLLYDWLKPYWPRHTGLIVAGVYGFGMLSLFQRGSFLYAGNRPNAGTESGEASAETEAARPPEQWKVMLEEVGVPAVTALLAVVWGWPDHTPAQGVAMYLFLFFAFLFTGKGFLNNIVRVTASLRAVGDNFRQRKWRKRRLAELTKLQAEDEQVLKARTEAARVLEEKRDLLPDAEQLRLQCLTKQELFRSEYILANEARGVLTLEEVLSVRPEQAN</sequence>
<dbReference type="RefSeq" id="WP_315997086.1">
    <property type="nucleotide sequence ID" value="NZ_JAWDJT010000002.1"/>
</dbReference>
<protein>
    <submittedName>
        <fullName evidence="3">Uncharacterized protein</fullName>
    </submittedName>
</protein>
<evidence type="ECO:0000313" key="4">
    <source>
        <dbReference type="Proteomes" id="UP001250698"/>
    </source>
</evidence>
<feature type="transmembrane region" description="Helical" evidence="2">
    <location>
        <begin position="104"/>
        <end position="126"/>
    </location>
</feature>
<keyword evidence="2" id="KW-0812">Transmembrane</keyword>
<keyword evidence="2" id="KW-0472">Membrane</keyword>
<feature type="coiled-coil region" evidence="1">
    <location>
        <begin position="55"/>
        <end position="89"/>
    </location>
</feature>